<keyword evidence="5 9" id="KW-0378">Hydrolase</keyword>
<feature type="chain" id="PRO_5043673411" evidence="10">
    <location>
        <begin position="23"/>
        <end position="769"/>
    </location>
</feature>
<evidence type="ECO:0000313" key="12">
    <source>
        <dbReference type="Proteomes" id="UP001161247"/>
    </source>
</evidence>
<evidence type="ECO:0000256" key="7">
    <source>
        <dbReference type="ARBA" id="ARBA00023316"/>
    </source>
</evidence>
<dbReference type="PROSITE" id="PS00502">
    <property type="entry name" value="POLYGALACTURONASE"/>
    <property type="match status" value="2"/>
</dbReference>
<keyword evidence="12" id="KW-1185">Reference proteome</keyword>
<evidence type="ECO:0000256" key="1">
    <source>
        <dbReference type="ARBA" id="ARBA00004191"/>
    </source>
</evidence>
<organism evidence="11 12">
    <name type="scientific">Oldenlandia corymbosa var. corymbosa</name>
    <dbReference type="NCBI Taxonomy" id="529605"/>
    <lineage>
        <taxon>Eukaryota</taxon>
        <taxon>Viridiplantae</taxon>
        <taxon>Streptophyta</taxon>
        <taxon>Embryophyta</taxon>
        <taxon>Tracheophyta</taxon>
        <taxon>Spermatophyta</taxon>
        <taxon>Magnoliopsida</taxon>
        <taxon>eudicotyledons</taxon>
        <taxon>Gunneridae</taxon>
        <taxon>Pentapetalae</taxon>
        <taxon>asterids</taxon>
        <taxon>lamiids</taxon>
        <taxon>Gentianales</taxon>
        <taxon>Rubiaceae</taxon>
        <taxon>Rubioideae</taxon>
        <taxon>Spermacoceae</taxon>
        <taxon>Hedyotis-Oldenlandia complex</taxon>
        <taxon>Oldenlandia</taxon>
    </lineage>
</organism>
<comment type="similarity">
    <text evidence="2 9">Belongs to the glycosyl hydrolase 28 family.</text>
</comment>
<comment type="subcellular location">
    <subcellularLocation>
        <location evidence="1">Secreted</location>
        <location evidence="1">Cell wall</location>
    </subcellularLocation>
</comment>
<keyword evidence="4" id="KW-0964">Secreted</keyword>
<evidence type="ECO:0000256" key="2">
    <source>
        <dbReference type="ARBA" id="ARBA00008834"/>
    </source>
</evidence>
<sequence length="769" mass="82686">MEGKFCLVTLFCSWLLFLACNAEKGAKSQSQSQLDIRKYGSGSEISKALLVAWKEACNATTPSTILIPQGIFSMNQVKLEGPCKAPIQLRVQGTIKANPDPYQFKEGAWITINYLTQFTLSGGGTFDAQGSTAWKLNDCAKTGKCTKLPNSFSFNFLNDSVVRDITSKDSKLFHMTVLGCNNLQFSRVTITAPETSLNTDGIHIGRSNGVNVKDSVIKTGDDCISIGDGAKQIRVNRVTCGPGHGISVGSLGKYQNEEPVEGIFVRNCTLINTMNGVRVKTWPAAQPGSATNMHFDDIVMQNVSNPIFIDQQYCPSNQCSLSAPSKVKVSKVTFKNITGTSSTPAAVSLICSSTFPCQGVEIGTIDLKFPGGPAAANCSNVKPVFTGTQNPPIVSNAQIFDITKYGAKPGGADISQAMLDAWKAACTSTTPSTVLIPKGTFTLKEIYLTGPCKAPQITLTNHGTVIALPEPTSVKKDNEWIMIQYVDHLTINGNGIYDGVGAKSWGLNKEHCWNSTQCNQFPDNFGLHNLKHLTVRDITSKDSKLFHFIVIDTQNATFQNLKITAPESSPNTDGIHIGKSRQVTIIDTSFKTGDDCVSIGDDTQGVNVTRISCGPGHGISVGSLGKYNTEKPVIGVWVTNSNLSNTMNGVRIKTWVNSQPNEASDMHFENIRMDNVGNPINIDQLYCPSSGCNMNIPSKVKLSKISFKGITGTSSTPVAVSLVCSSTFPCQGVEIGTIDLKFKGGVAQSNCSNVRPAFSGTQNPKLNCR</sequence>
<reference evidence="11" key="1">
    <citation type="submission" date="2023-03" db="EMBL/GenBank/DDBJ databases">
        <authorList>
            <person name="Julca I."/>
        </authorList>
    </citation>
    <scope>NUCLEOTIDE SEQUENCE</scope>
</reference>
<feature type="signal peptide" evidence="10">
    <location>
        <begin position="1"/>
        <end position="22"/>
    </location>
</feature>
<evidence type="ECO:0000256" key="3">
    <source>
        <dbReference type="ARBA" id="ARBA00022512"/>
    </source>
</evidence>
<dbReference type="GO" id="GO:0071555">
    <property type="term" value="P:cell wall organization"/>
    <property type="evidence" value="ECO:0007669"/>
    <property type="project" value="UniProtKB-KW"/>
</dbReference>
<dbReference type="InterPro" id="IPR006626">
    <property type="entry name" value="PbH1"/>
</dbReference>
<dbReference type="PANTHER" id="PTHR31375">
    <property type="match status" value="1"/>
</dbReference>
<keyword evidence="7" id="KW-0961">Cell wall biogenesis/degradation</keyword>
<dbReference type="SUPFAM" id="SSF51126">
    <property type="entry name" value="Pectin lyase-like"/>
    <property type="match status" value="2"/>
</dbReference>
<evidence type="ECO:0000256" key="4">
    <source>
        <dbReference type="ARBA" id="ARBA00022525"/>
    </source>
</evidence>
<dbReference type="EMBL" id="OX459118">
    <property type="protein sequence ID" value="CAI9091045.1"/>
    <property type="molecule type" value="Genomic_DNA"/>
</dbReference>
<dbReference type="InterPro" id="IPR000743">
    <property type="entry name" value="Glyco_hydro_28"/>
</dbReference>
<protein>
    <submittedName>
        <fullName evidence="11">OLC1v1025964C1</fullName>
    </submittedName>
</protein>
<dbReference type="GO" id="GO:0005975">
    <property type="term" value="P:carbohydrate metabolic process"/>
    <property type="evidence" value="ECO:0007669"/>
    <property type="project" value="InterPro"/>
</dbReference>
<evidence type="ECO:0000256" key="5">
    <source>
        <dbReference type="ARBA" id="ARBA00022801"/>
    </source>
</evidence>
<feature type="active site" evidence="8">
    <location>
        <position position="244"/>
    </location>
</feature>
<evidence type="ECO:0000256" key="10">
    <source>
        <dbReference type="SAM" id="SignalP"/>
    </source>
</evidence>
<dbReference type="Gene3D" id="2.160.20.10">
    <property type="entry name" value="Single-stranded right-handed beta-helix, Pectin lyase-like"/>
    <property type="match status" value="2"/>
</dbReference>
<name>A0AAV1C627_OLDCO</name>
<dbReference type="SMART" id="SM00710">
    <property type="entry name" value="PbH1"/>
    <property type="match status" value="10"/>
</dbReference>
<gene>
    <name evidence="11" type="ORF">OLC1_LOCUS3071</name>
</gene>
<dbReference type="AlphaFoldDB" id="A0AAV1C627"/>
<evidence type="ECO:0000313" key="11">
    <source>
        <dbReference type="EMBL" id="CAI9091045.1"/>
    </source>
</evidence>
<evidence type="ECO:0000256" key="9">
    <source>
        <dbReference type="RuleBase" id="RU361169"/>
    </source>
</evidence>
<dbReference type="FunFam" id="2.160.20.10:FF:000004">
    <property type="entry name" value="Pectin lyase-like superfamily protein"/>
    <property type="match status" value="2"/>
</dbReference>
<feature type="active site" evidence="8">
    <location>
        <position position="617"/>
    </location>
</feature>
<evidence type="ECO:0000256" key="6">
    <source>
        <dbReference type="ARBA" id="ARBA00023295"/>
    </source>
</evidence>
<keyword evidence="3" id="KW-0134">Cell wall</keyword>
<keyword evidence="10" id="KW-0732">Signal</keyword>
<keyword evidence="6 9" id="KW-0326">Glycosidase</keyword>
<dbReference type="GO" id="GO:0004650">
    <property type="term" value="F:polygalacturonase activity"/>
    <property type="evidence" value="ECO:0007669"/>
    <property type="project" value="InterPro"/>
</dbReference>
<dbReference type="InterPro" id="IPR011050">
    <property type="entry name" value="Pectin_lyase_fold/virulence"/>
</dbReference>
<accession>A0AAV1C627</accession>
<dbReference type="Proteomes" id="UP001161247">
    <property type="component" value="Chromosome 1"/>
</dbReference>
<dbReference type="InterPro" id="IPR012334">
    <property type="entry name" value="Pectin_lyas_fold"/>
</dbReference>
<dbReference type="Pfam" id="PF00295">
    <property type="entry name" value="Glyco_hydro_28"/>
    <property type="match status" value="2"/>
</dbReference>
<evidence type="ECO:0000256" key="8">
    <source>
        <dbReference type="PROSITE-ProRule" id="PRU10052"/>
    </source>
</evidence>
<dbReference type="PROSITE" id="PS51257">
    <property type="entry name" value="PROKAR_LIPOPROTEIN"/>
    <property type="match status" value="1"/>
</dbReference>
<proteinExistence type="inferred from homology"/>